<proteinExistence type="predicted"/>
<dbReference type="Proteomes" id="UP000595636">
    <property type="component" value="Chromosome"/>
</dbReference>
<keyword evidence="3" id="KW-1185">Reference proteome</keyword>
<evidence type="ECO:0000313" key="2">
    <source>
        <dbReference type="EMBL" id="QQM46336.1"/>
    </source>
</evidence>
<feature type="compositionally biased region" description="Basic and acidic residues" evidence="1">
    <location>
        <begin position="1"/>
        <end position="14"/>
    </location>
</feature>
<dbReference type="AlphaFoldDB" id="A0A7T7RH24"/>
<organism evidence="2 3">
    <name type="scientific">Streptomyces liliifuscus</name>
    <dbReference type="NCBI Taxonomy" id="2797636"/>
    <lineage>
        <taxon>Bacteria</taxon>
        <taxon>Bacillati</taxon>
        <taxon>Actinomycetota</taxon>
        <taxon>Actinomycetes</taxon>
        <taxon>Kitasatosporales</taxon>
        <taxon>Streptomycetaceae</taxon>
        <taxon>Streptomyces</taxon>
    </lineage>
</organism>
<protein>
    <submittedName>
        <fullName evidence="2">Uncharacterized protein</fullName>
    </submittedName>
</protein>
<dbReference type="RefSeq" id="WP_200401168.1">
    <property type="nucleotide sequence ID" value="NZ_CP066831.1"/>
</dbReference>
<evidence type="ECO:0000256" key="1">
    <source>
        <dbReference type="SAM" id="MobiDB-lite"/>
    </source>
</evidence>
<reference evidence="2 3" key="1">
    <citation type="submission" date="2020-12" db="EMBL/GenBank/DDBJ databases">
        <title>A novel species.</title>
        <authorList>
            <person name="Li K."/>
        </authorList>
    </citation>
    <scope>NUCLEOTIDE SEQUENCE [LARGE SCALE GENOMIC DNA]</scope>
    <source>
        <strain evidence="2 3">ZYC-3</strain>
    </source>
</reference>
<dbReference type="EMBL" id="CP066831">
    <property type="protein sequence ID" value="QQM46336.1"/>
    <property type="molecule type" value="Genomic_DNA"/>
</dbReference>
<name>A0A7T7RH24_9ACTN</name>
<gene>
    <name evidence="2" type="ORF">JEQ17_47685</name>
</gene>
<evidence type="ECO:0000313" key="3">
    <source>
        <dbReference type="Proteomes" id="UP000595636"/>
    </source>
</evidence>
<sequence length="60" mass="6496">MRTDGQHEWRELSGRSRLSTAVGTGPYVHVDRPDLAHQGHPASHRAGHAPLVGAEELPHG</sequence>
<feature type="region of interest" description="Disordered" evidence="1">
    <location>
        <begin position="1"/>
        <end position="60"/>
    </location>
</feature>
<accession>A0A7T7RH24</accession>
<dbReference type="KEGG" id="slf:JEQ17_47685"/>